<accession>A0A699JUP2</accession>
<dbReference type="GO" id="GO:0017168">
    <property type="term" value="F:5-oxoprolinase (ATP-hydrolyzing) activity"/>
    <property type="evidence" value="ECO:0007669"/>
    <property type="project" value="TreeGrafter"/>
</dbReference>
<reference evidence="2" key="1">
    <citation type="journal article" date="2019" name="Sci. Rep.">
        <title>Draft genome of Tanacetum cinerariifolium, the natural source of mosquito coil.</title>
        <authorList>
            <person name="Yamashiro T."/>
            <person name="Shiraishi A."/>
            <person name="Satake H."/>
            <person name="Nakayama K."/>
        </authorList>
    </citation>
    <scope>NUCLEOTIDE SEQUENCE</scope>
</reference>
<evidence type="ECO:0000313" key="2">
    <source>
        <dbReference type="EMBL" id="GFA54762.1"/>
    </source>
</evidence>
<feature type="non-terminal residue" evidence="2">
    <location>
        <position position="1"/>
    </location>
</feature>
<dbReference type="InterPro" id="IPR045079">
    <property type="entry name" value="Oxoprolinase-like"/>
</dbReference>
<gene>
    <name evidence="2" type="ORF">Tci_626734</name>
</gene>
<dbReference type="GO" id="GO:0006749">
    <property type="term" value="P:glutathione metabolic process"/>
    <property type="evidence" value="ECO:0007669"/>
    <property type="project" value="TreeGrafter"/>
</dbReference>
<dbReference type="GO" id="GO:0005829">
    <property type="term" value="C:cytosol"/>
    <property type="evidence" value="ECO:0007669"/>
    <property type="project" value="TreeGrafter"/>
</dbReference>
<dbReference type="EMBL" id="BKCJ010443368">
    <property type="protein sequence ID" value="GFA54762.1"/>
    <property type="molecule type" value="Genomic_DNA"/>
</dbReference>
<protein>
    <submittedName>
        <fullName evidence="2">5-oxoprolinase</fullName>
    </submittedName>
</protein>
<dbReference type="PANTHER" id="PTHR11365:SF2">
    <property type="entry name" value="5-OXOPROLINASE"/>
    <property type="match status" value="1"/>
</dbReference>
<dbReference type="InterPro" id="IPR002821">
    <property type="entry name" value="Hydantoinase_A"/>
</dbReference>
<feature type="domain" description="Hydantoinase A/oxoprolinase" evidence="1">
    <location>
        <begin position="106"/>
        <end position="215"/>
    </location>
</feature>
<evidence type="ECO:0000259" key="1">
    <source>
        <dbReference type="Pfam" id="PF01968"/>
    </source>
</evidence>
<dbReference type="AlphaFoldDB" id="A0A699JUP2"/>
<dbReference type="PANTHER" id="PTHR11365">
    <property type="entry name" value="5-OXOPROLINASE RELATED"/>
    <property type="match status" value="1"/>
</dbReference>
<proteinExistence type="predicted"/>
<name>A0A699JUP2_TANCI</name>
<organism evidence="2">
    <name type="scientific">Tanacetum cinerariifolium</name>
    <name type="common">Dalmatian daisy</name>
    <name type="synonym">Chrysanthemum cinerariifolium</name>
    <dbReference type="NCBI Taxonomy" id="118510"/>
    <lineage>
        <taxon>Eukaryota</taxon>
        <taxon>Viridiplantae</taxon>
        <taxon>Streptophyta</taxon>
        <taxon>Embryophyta</taxon>
        <taxon>Tracheophyta</taxon>
        <taxon>Spermatophyta</taxon>
        <taxon>Magnoliopsida</taxon>
        <taxon>eudicotyledons</taxon>
        <taxon>Gunneridae</taxon>
        <taxon>Pentapetalae</taxon>
        <taxon>asterids</taxon>
        <taxon>campanulids</taxon>
        <taxon>Asterales</taxon>
        <taxon>Asteraceae</taxon>
        <taxon>Asteroideae</taxon>
        <taxon>Anthemideae</taxon>
        <taxon>Anthemidinae</taxon>
        <taxon>Tanacetum</taxon>
    </lineage>
</organism>
<sequence>PMGSVLEGKLRFCIYKGGTFTDVYAEFLGQPEEVIEVDERIDLASEPDESNLVTGISGQKVRIVKTIDEASLRPLLNGLLEKAISIGFKHVLLSSSLTPMVQAVRRCLTASVDAYTTPVIKEYLSGFISKFDDNLGNINVLFMQFDGGLAPKNRFLGPKAMLSGSVGGVIEYSQTLFRVKTEKPLIRFDMGGTSTDVSRYTGTYEQVLETQIAGAII</sequence>
<dbReference type="Pfam" id="PF01968">
    <property type="entry name" value="Hydantoinase_A"/>
    <property type="match status" value="1"/>
</dbReference>
<comment type="caution">
    <text evidence="2">The sequence shown here is derived from an EMBL/GenBank/DDBJ whole genome shotgun (WGS) entry which is preliminary data.</text>
</comment>